<dbReference type="EMBL" id="QFPO01000014">
    <property type="protein sequence ID" value="PZQ12030.1"/>
    <property type="molecule type" value="Genomic_DNA"/>
</dbReference>
<keyword evidence="1" id="KW-0378">Hydrolase</keyword>
<comment type="function">
    <text evidence="1">Catalyzes the cleavage of 5-oxoproline to form L-glutamate coupled to the hydrolysis of ATP to ADP and inorganic phosphate.</text>
</comment>
<dbReference type="CDD" id="cd10787">
    <property type="entry name" value="LamB_YcsF_like"/>
    <property type="match status" value="1"/>
</dbReference>
<proteinExistence type="inferred from homology"/>
<comment type="subunit">
    <text evidence="1">Forms a complex composed of PxpA, PxpB and PxpC.</text>
</comment>
<keyword evidence="1" id="KW-0547">Nucleotide-binding</keyword>
<gene>
    <name evidence="1" type="primary">pxpA</name>
    <name evidence="2" type="ORF">DI564_13785</name>
</gene>
<dbReference type="PANTHER" id="PTHR30292">
    <property type="entry name" value="UNCHARACTERIZED PROTEIN YBGL-RELATED"/>
    <property type="match status" value="1"/>
</dbReference>
<dbReference type="NCBIfam" id="NF003816">
    <property type="entry name" value="PRK05406.1-5"/>
    <property type="match status" value="1"/>
</dbReference>
<dbReference type="InterPro" id="IPR011330">
    <property type="entry name" value="Glyco_hydro/deAcase_b/a-brl"/>
</dbReference>
<accession>A0A2W5MF55</accession>
<dbReference type="PANTHER" id="PTHR30292:SF0">
    <property type="entry name" value="5-OXOPROLINASE SUBUNIT A"/>
    <property type="match status" value="1"/>
</dbReference>
<dbReference type="NCBIfam" id="NF003814">
    <property type="entry name" value="PRK05406.1-3"/>
    <property type="match status" value="1"/>
</dbReference>
<dbReference type="Pfam" id="PF03746">
    <property type="entry name" value="LamB_YcsF"/>
    <property type="match status" value="1"/>
</dbReference>
<evidence type="ECO:0000313" key="2">
    <source>
        <dbReference type="EMBL" id="PZQ12030.1"/>
    </source>
</evidence>
<comment type="caution">
    <text evidence="2">The sequence shown here is derived from an EMBL/GenBank/DDBJ whole genome shotgun (WGS) entry which is preliminary data.</text>
</comment>
<dbReference type="GO" id="GO:0005524">
    <property type="term" value="F:ATP binding"/>
    <property type="evidence" value="ECO:0007669"/>
    <property type="project" value="UniProtKB-UniRule"/>
</dbReference>
<dbReference type="Gene3D" id="3.20.20.370">
    <property type="entry name" value="Glycoside hydrolase/deacetylase"/>
    <property type="match status" value="1"/>
</dbReference>
<evidence type="ECO:0000256" key="1">
    <source>
        <dbReference type="HAMAP-Rule" id="MF_00691"/>
    </source>
</evidence>
<dbReference type="GO" id="GO:0017168">
    <property type="term" value="F:5-oxoprolinase (ATP-hydrolyzing) activity"/>
    <property type="evidence" value="ECO:0007669"/>
    <property type="project" value="UniProtKB-UniRule"/>
</dbReference>
<comment type="similarity">
    <text evidence="1">Belongs to the LamB/PxpA family.</text>
</comment>
<dbReference type="SUPFAM" id="SSF88713">
    <property type="entry name" value="Glycoside hydrolase/deacetylase"/>
    <property type="match status" value="1"/>
</dbReference>
<organism evidence="2 3">
    <name type="scientific">Rhodanobacter denitrificans</name>
    <dbReference type="NCBI Taxonomy" id="666685"/>
    <lineage>
        <taxon>Bacteria</taxon>
        <taxon>Pseudomonadati</taxon>
        <taxon>Pseudomonadota</taxon>
        <taxon>Gammaproteobacteria</taxon>
        <taxon>Lysobacterales</taxon>
        <taxon>Rhodanobacteraceae</taxon>
        <taxon>Rhodanobacter</taxon>
    </lineage>
</organism>
<dbReference type="AlphaFoldDB" id="A0A2W5MF55"/>
<dbReference type="InterPro" id="IPR005501">
    <property type="entry name" value="LamB/YcsF/PxpA-like"/>
</dbReference>
<dbReference type="EC" id="3.5.2.9" evidence="1"/>
<keyword evidence="1" id="KW-0067">ATP-binding</keyword>
<dbReference type="HAMAP" id="MF_00691">
    <property type="entry name" value="PxpA"/>
    <property type="match status" value="1"/>
</dbReference>
<protein>
    <recommendedName>
        <fullName evidence="1">5-oxoprolinase subunit A</fullName>
        <shortName evidence="1">5-OPase subunit A</shortName>
        <ecNumber evidence="1">3.5.2.9</ecNumber>
    </recommendedName>
    <alternativeName>
        <fullName evidence="1">5-oxoprolinase (ATP-hydrolyzing) subunit A</fullName>
    </alternativeName>
</protein>
<dbReference type="Proteomes" id="UP000249046">
    <property type="component" value="Unassembled WGS sequence"/>
</dbReference>
<reference evidence="2 3" key="1">
    <citation type="submission" date="2017-08" db="EMBL/GenBank/DDBJ databases">
        <title>Infants hospitalized years apart are colonized by the same room-sourced microbial strains.</title>
        <authorList>
            <person name="Brooks B."/>
            <person name="Olm M.R."/>
            <person name="Firek B.A."/>
            <person name="Baker R."/>
            <person name="Thomas B.C."/>
            <person name="Morowitz M.J."/>
            <person name="Banfield J.F."/>
        </authorList>
    </citation>
    <scope>NUCLEOTIDE SEQUENCE [LARGE SCALE GENOMIC DNA]</scope>
    <source>
        <strain evidence="2">S2_005_003_R2_42</strain>
    </source>
</reference>
<sequence>MTLRIDLNADIGESYGAWRMSHDAEVLREVSSVNIACGFHAGDPSTMRATVRAAIAHGVAIGAHPSLPDLQGFGRREMAITPDEAYALVVYQTGALAGFAAAAGGRLAHVKPHGALYNMAARDPALADAIATAVHDVDRRLILVGLAASALTEAAMRVGIPVAHEVFADRRYEADGSLTPRSHPDAVIHDLDIAIVQVVALATRGEVTTRTGERLRLAADTICLHGDRPDAGLAAQRIRSALTDAGVTVAPL</sequence>
<name>A0A2W5MF55_9GAMM</name>
<evidence type="ECO:0000313" key="3">
    <source>
        <dbReference type="Proteomes" id="UP000249046"/>
    </source>
</evidence>
<comment type="catalytic activity">
    <reaction evidence="1">
        <text>5-oxo-L-proline + ATP + 2 H2O = L-glutamate + ADP + phosphate + H(+)</text>
        <dbReference type="Rhea" id="RHEA:10348"/>
        <dbReference type="ChEBI" id="CHEBI:15377"/>
        <dbReference type="ChEBI" id="CHEBI:15378"/>
        <dbReference type="ChEBI" id="CHEBI:29985"/>
        <dbReference type="ChEBI" id="CHEBI:30616"/>
        <dbReference type="ChEBI" id="CHEBI:43474"/>
        <dbReference type="ChEBI" id="CHEBI:58402"/>
        <dbReference type="ChEBI" id="CHEBI:456216"/>
        <dbReference type="EC" id="3.5.2.9"/>
    </reaction>
</comment>
<dbReference type="GO" id="GO:0005975">
    <property type="term" value="P:carbohydrate metabolic process"/>
    <property type="evidence" value="ECO:0007669"/>
    <property type="project" value="InterPro"/>
</dbReference>